<evidence type="ECO:0008006" key="4">
    <source>
        <dbReference type="Google" id="ProtNLM"/>
    </source>
</evidence>
<evidence type="ECO:0000313" key="2">
    <source>
        <dbReference type="EMBL" id="ADJ25153.1"/>
    </source>
</evidence>
<feature type="transmembrane region" description="Helical" evidence="1">
    <location>
        <begin position="29"/>
        <end position="47"/>
    </location>
</feature>
<dbReference type="eggNOG" id="COG5488">
    <property type="taxonomic scope" value="Bacteria"/>
</dbReference>
<keyword evidence="1" id="KW-0812">Transmembrane</keyword>
<dbReference type="PIRSF" id="PIRSF032162">
    <property type="entry name" value="UCP032162_imp"/>
    <property type="match status" value="1"/>
</dbReference>
<dbReference type="AlphaFoldDB" id="D8JXH2"/>
<dbReference type="KEGG" id="hdn:Hden_3360"/>
<dbReference type="InterPro" id="IPR019253">
    <property type="entry name" value="DUF2244_TM"/>
</dbReference>
<evidence type="ECO:0000256" key="1">
    <source>
        <dbReference type="SAM" id="Phobius"/>
    </source>
</evidence>
<proteinExistence type="predicted"/>
<dbReference type="EMBL" id="CP002083">
    <property type="protein sequence ID" value="ADJ25153.1"/>
    <property type="molecule type" value="Genomic_DNA"/>
</dbReference>
<keyword evidence="1" id="KW-1133">Transmembrane helix</keyword>
<dbReference type="Pfam" id="PF10003">
    <property type="entry name" value="DUF2244"/>
    <property type="match status" value="1"/>
</dbReference>
<reference evidence="3" key="1">
    <citation type="journal article" date="2011" name="J. Bacteriol.">
        <title>Genome sequences of eight morphologically diverse alphaproteobacteria.</title>
        <authorList>
            <consortium name="US DOE Joint Genome Institute"/>
            <person name="Brown P.J."/>
            <person name="Kysela D.T."/>
            <person name="Buechlein A."/>
            <person name="Hemmerich C."/>
            <person name="Brun Y.V."/>
        </authorList>
    </citation>
    <scope>NUCLEOTIDE SEQUENCE [LARGE SCALE GENOMIC DNA]</scope>
    <source>
        <strain evidence="3">ATCC 51888 / DSM 1869 / NCIB 11706 / TK 0415</strain>
    </source>
</reference>
<organism evidence="2 3">
    <name type="scientific">Hyphomicrobium denitrificans (strain ATCC 51888 / DSM 1869 / NCIMB 11706 / TK 0415)</name>
    <dbReference type="NCBI Taxonomy" id="582899"/>
    <lineage>
        <taxon>Bacteria</taxon>
        <taxon>Pseudomonadati</taxon>
        <taxon>Pseudomonadota</taxon>
        <taxon>Alphaproteobacteria</taxon>
        <taxon>Hyphomicrobiales</taxon>
        <taxon>Hyphomicrobiaceae</taxon>
        <taxon>Hyphomicrobium</taxon>
    </lineage>
</organism>
<dbReference type="Proteomes" id="UP000002033">
    <property type="component" value="Chromosome"/>
</dbReference>
<dbReference type="InterPro" id="IPR016990">
    <property type="entry name" value="UCP032162_TM"/>
</dbReference>
<evidence type="ECO:0000313" key="3">
    <source>
        <dbReference type="Proteomes" id="UP000002033"/>
    </source>
</evidence>
<dbReference type="STRING" id="582899.Hden_3360"/>
<keyword evidence="1" id="KW-0472">Membrane</keyword>
<gene>
    <name evidence="2" type="ordered locus">Hden_3360</name>
</gene>
<accession>D8JXH2</accession>
<dbReference type="RefSeq" id="WP_013217312.1">
    <property type="nucleotide sequence ID" value="NC_014313.1"/>
</dbReference>
<dbReference type="HOGENOM" id="CLU_096000_1_1_5"/>
<dbReference type="OrthoDB" id="9808190at2"/>
<name>D8JXH2_HYPDA</name>
<sequence>MTDSLAEKQSANVTRFVLHPYRSLTPRGFTILMTVLGLVSFAVGSVFLLMGAWPVFGFFGLDVALIYYAFKRNYRSGRLYEMVTLSPELLKLTRIHPSGRCEEFDFNPYWARVRVSIDHPDGRTSMRLMAQGKEVLFGQFLTDDERRNFADALTGALVTTRGSLF</sequence>
<feature type="transmembrane region" description="Helical" evidence="1">
    <location>
        <begin position="53"/>
        <end position="70"/>
    </location>
</feature>
<protein>
    <recommendedName>
        <fullName evidence="4">DUF2244 domain-containing protein</fullName>
    </recommendedName>
</protein>
<keyword evidence="3" id="KW-1185">Reference proteome</keyword>